<dbReference type="Proteomes" id="UP000198379">
    <property type="component" value="Unassembled WGS sequence"/>
</dbReference>
<keyword evidence="3" id="KW-0804">Transcription</keyword>
<dbReference type="RefSeq" id="WP_089371599.1">
    <property type="nucleotide sequence ID" value="NZ_BMEP01000001.1"/>
</dbReference>
<evidence type="ECO:0000313" key="5">
    <source>
        <dbReference type="EMBL" id="SNR83338.1"/>
    </source>
</evidence>
<dbReference type="SUPFAM" id="SSF51215">
    <property type="entry name" value="Regulatory protein AraC"/>
    <property type="match status" value="1"/>
</dbReference>
<dbReference type="GO" id="GO:0043565">
    <property type="term" value="F:sequence-specific DNA binding"/>
    <property type="evidence" value="ECO:0007669"/>
    <property type="project" value="InterPro"/>
</dbReference>
<dbReference type="SUPFAM" id="SSF46689">
    <property type="entry name" value="Homeodomain-like"/>
    <property type="match status" value="1"/>
</dbReference>
<name>A0A238ZK35_9FLAO</name>
<dbReference type="SMART" id="SM00342">
    <property type="entry name" value="HTH_ARAC"/>
    <property type="match status" value="1"/>
</dbReference>
<protein>
    <submittedName>
        <fullName evidence="5">Transcriptional regulator, AraC family</fullName>
    </submittedName>
</protein>
<dbReference type="InterPro" id="IPR037923">
    <property type="entry name" value="HTH-like"/>
</dbReference>
<evidence type="ECO:0000313" key="6">
    <source>
        <dbReference type="Proteomes" id="UP000198379"/>
    </source>
</evidence>
<keyword evidence="2" id="KW-0238">DNA-binding</keyword>
<proteinExistence type="predicted"/>
<keyword evidence="6" id="KW-1185">Reference proteome</keyword>
<keyword evidence="1" id="KW-0805">Transcription regulation</keyword>
<gene>
    <name evidence="5" type="ORF">SAMN06265376_103276</name>
</gene>
<evidence type="ECO:0000256" key="2">
    <source>
        <dbReference type="ARBA" id="ARBA00023125"/>
    </source>
</evidence>
<dbReference type="PANTHER" id="PTHR43280">
    <property type="entry name" value="ARAC-FAMILY TRANSCRIPTIONAL REGULATOR"/>
    <property type="match status" value="1"/>
</dbReference>
<accession>A0A238ZK35</accession>
<dbReference type="OrthoDB" id="1096411at2"/>
<reference evidence="5 6" key="1">
    <citation type="submission" date="2017-06" db="EMBL/GenBank/DDBJ databases">
        <authorList>
            <person name="Kim H.J."/>
            <person name="Triplett B.A."/>
        </authorList>
    </citation>
    <scope>NUCLEOTIDE SEQUENCE [LARGE SCALE GENOMIC DNA]</scope>
    <source>
        <strain evidence="5 6">DSM 25597</strain>
    </source>
</reference>
<dbReference type="PANTHER" id="PTHR43280:SF32">
    <property type="entry name" value="TRANSCRIPTIONAL REGULATORY PROTEIN"/>
    <property type="match status" value="1"/>
</dbReference>
<evidence type="ECO:0000259" key="4">
    <source>
        <dbReference type="PROSITE" id="PS01124"/>
    </source>
</evidence>
<dbReference type="EMBL" id="FZNY01000003">
    <property type="protein sequence ID" value="SNR83338.1"/>
    <property type="molecule type" value="Genomic_DNA"/>
</dbReference>
<dbReference type="GO" id="GO:0003700">
    <property type="term" value="F:DNA-binding transcription factor activity"/>
    <property type="evidence" value="ECO:0007669"/>
    <property type="project" value="InterPro"/>
</dbReference>
<dbReference type="InterPro" id="IPR018060">
    <property type="entry name" value="HTH_AraC"/>
</dbReference>
<evidence type="ECO:0000256" key="1">
    <source>
        <dbReference type="ARBA" id="ARBA00023015"/>
    </source>
</evidence>
<dbReference type="PROSITE" id="PS01124">
    <property type="entry name" value="HTH_ARAC_FAMILY_2"/>
    <property type="match status" value="1"/>
</dbReference>
<feature type="domain" description="HTH araC/xylS-type" evidence="4">
    <location>
        <begin position="192"/>
        <end position="290"/>
    </location>
</feature>
<dbReference type="Gene3D" id="1.10.10.60">
    <property type="entry name" value="Homeodomain-like"/>
    <property type="match status" value="1"/>
</dbReference>
<dbReference type="Pfam" id="PF12833">
    <property type="entry name" value="HTH_18"/>
    <property type="match status" value="1"/>
</dbReference>
<dbReference type="InterPro" id="IPR009057">
    <property type="entry name" value="Homeodomain-like_sf"/>
</dbReference>
<organism evidence="5 6">
    <name type="scientific">Dokdonia pacifica</name>
    <dbReference type="NCBI Taxonomy" id="1627892"/>
    <lineage>
        <taxon>Bacteria</taxon>
        <taxon>Pseudomonadati</taxon>
        <taxon>Bacteroidota</taxon>
        <taxon>Flavobacteriia</taxon>
        <taxon>Flavobacteriales</taxon>
        <taxon>Flavobacteriaceae</taxon>
        <taxon>Dokdonia</taxon>
    </lineage>
</organism>
<evidence type="ECO:0000256" key="3">
    <source>
        <dbReference type="ARBA" id="ARBA00023163"/>
    </source>
</evidence>
<dbReference type="AlphaFoldDB" id="A0A238ZK35"/>
<sequence>MSHDIPQIAFKTNHDGLQEIEIITIESLMERKETLDHFPEKAHQVRFYLLIHYTEGATEHLIDFVWHPVRKNTLVYLTKGQINAFRFTPETKGYIILFTENYFKSQLNTLPRNTVIRLFTSHLFSPIIQIPESSQVPEYFQLFYKEFYKEQQAFNKGNIIDALYTIIFSKLEQLKQSQTFHIQESDKLATFLKFTSIVALNYGKSRNADFYASHMNISYKHLNTICKEIVHKTAKQFIDEFIILEAKRQLINSSIKSTQLAYALGFEEPTNFVKYFKKHTRLTPNAFKNLHI</sequence>